<dbReference type="EMBL" id="JARRAF010000008">
    <property type="protein sequence ID" value="MDK2124251.1"/>
    <property type="molecule type" value="Genomic_DNA"/>
</dbReference>
<dbReference type="RefSeq" id="WP_284100560.1">
    <property type="nucleotide sequence ID" value="NZ_JARRAF010000008.1"/>
</dbReference>
<dbReference type="Proteomes" id="UP001172778">
    <property type="component" value="Unassembled WGS sequence"/>
</dbReference>
<keyword evidence="2" id="KW-0808">Transferase</keyword>
<reference evidence="2" key="1">
    <citation type="submission" date="2023-03" db="EMBL/GenBank/DDBJ databases">
        <title>Chitinimonas shenzhenensis gen. nov., sp. nov., a novel member of family Burkholderiaceae isolated from activated sludge collected in Shen Zhen, China.</title>
        <authorList>
            <person name="Wang X."/>
        </authorList>
    </citation>
    <scope>NUCLEOTIDE SEQUENCE</scope>
    <source>
        <strain evidence="2">DQS-5</strain>
    </source>
</reference>
<comment type="caution">
    <text evidence="2">The sequence shown here is derived from an EMBL/GenBank/DDBJ whole genome shotgun (WGS) entry which is preliminary data.</text>
</comment>
<dbReference type="SUPFAM" id="SSF53335">
    <property type="entry name" value="S-adenosyl-L-methionine-dependent methyltransferases"/>
    <property type="match status" value="1"/>
</dbReference>
<accession>A0ABT7DW14</accession>
<dbReference type="Pfam" id="PF08241">
    <property type="entry name" value="Methyltransf_11"/>
    <property type="match status" value="1"/>
</dbReference>
<feature type="domain" description="Methyltransferase type 11" evidence="1">
    <location>
        <begin position="78"/>
        <end position="128"/>
    </location>
</feature>
<keyword evidence="2" id="KW-0489">Methyltransferase</keyword>
<dbReference type="InterPro" id="IPR029063">
    <property type="entry name" value="SAM-dependent_MTases_sf"/>
</dbReference>
<sequence length="227" mass="25447">MLDTIKAADQMYANHLRKGADDPYHTIFPKFCQRCSAIPDAAILEVGSREVSGVSRRPHFAAARYVGMDIHEGPGVDLVGDAHQLSSIFPANHFDALFSISVFEHLAFPWKAAMEINTVLKPGGIVYISTHPVWPPHELPWDFWRFPLGGLRLLFSEALGFRVLEATEGIPGRVHSMVDDPPTRDLPYFELSLGVALIAEKIADYDREKLRWDLPIASVLDSLYPKR</sequence>
<protein>
    <submittedName>
        <fullName evidence="2">Class I SAM-dependent methyltransferase</fullName>
    </submittedName>
</protein>
<evidence type="ECO:0000313" key="2">
    <source>
        <dbReference type="EMBL" id="MDK2124251.1"/>
    </source>
</evidence>
<evidence type="ECO:0000313" key="3">
    <source>
        <dbReference type="Proteomes" id="UP001172778"/>
    </source>
</evidence>
<gene>
    <name evidence="2" type="ORF">PZA18_09340</name>
</gene>
<dbReference type="GO" id="GO:0032259">
    <property type="term" value="P:methylation"/>
    <property type="evidence" value="ECO:0007669"/>
    <property type="project" value="UniProtKB-KW"/>
</dbReference>
<name>A0ABT7DW14_9NEIS</name>
<evidence type="ECO:0000259" key="1">
    <source>
        <dbReference type="Pfam" id="PF08241"/>
    </source>
</evidence>
<dbReference type="Gene3D" id="3.40.50.150">
    <property type="entry name" value="Vaccinia Virus protein VP39"/>
    <property type="match status" value="1"/>
</dbReference>
<proteinExistence type="predicted"/>
<dbReference type="InterPro" id="IPR013216">
    <property type="entry name" value="Methyltransf_11"/>
</dbReference>
<dbReference type="CDD" id="cd02440">
    <property type="entry name" value="AdoMet_MTases"/>
    <property type="match status" value="1"/>
</dbReference>
<organism evidence="2 3">
    <name type="scientific">Parachitinimonas caeni</name>
    <dbReference type="NCBI Taxonomy" id="3031301"/>
    <lineage>
        <taxon>Bacteria</taxon>
        <taxon>Pseudomonadati</taxon>
        <taxon>Pseudomonadota</taxon>
        <taxon>Betaproteobacteria</taxon>
        <taxon>Neisseriales</taxon>
        <taxon>Chitinibacteraceae</taxon>
        <taxon>Parachitinimonas</taxon>
    </lineage>
</organism>
<dbReference type="GO" id="GO:0008168">
    <property type="term" value="F:methyltransferase activity"/>
    <property type="evidence" value="ECO:0007669"/>
    <property type="project" value="UniProtKB-KW"/>
</dbReference>
<keyword evidence="3" id="KW-1185">Reference proteome</keyword>